<sequence length="134" mass="14823">MKLTACIRLPCVLVAMVLLLSGCTSNTAPKIIIELSYISTSSSAKLHYVNVISGGDKFHWYGVYSGEKKTITLYPGAQSDNKITLFYQFAANKQKQTWEGDEVQSELGYRIQIAIHENGEITEQSCSLPCNLTP</sequence>
<organism evidence="1">
    <name type="scientific">hydrothermal vent metagenome</name>
    <dbReference type="NCBI Taxonomy" id="652676"/>
    <lineage>
        <taxon>unclassified sequences</taxon>
        <taxon>metagenomes</taxon>
        <taxon>ecological metagenomes</taxon>
    </lineage>
</organism>
<dbReference type="AlphaFoldDB" id="A0A3B0ZEW5"/>
<evidence type="ECO:0000313" key="1">
    <source>
        <dbReference type="EMBL" id="VAW84799.1"/>
    </source>
</evidence>
<name>A0A3B0ZEW5_9ZZZZ</name>
<dbReference type="PROSITE" id="PS51257">
    <property type="entry name" value="PROKAR_LIPOPROTEIN"/>
    <property type="match status" value="1"/>
</dbReference>
<accession>A0A3B0ZEW5</accession>
<proteinExistence type="predicted"/>
<protein>
    <submittedName>
        <fullName evidence="1">Uncharacterized protein</fullName>
    </submittedName>
</protein>
<dbReference type="EMBL" id="UOFP01000068">
    <property type="protein sequence ID" value="VAW84799.1"/>
    <property type="molecule type" value="Genomic_DNA"/>
</dbReference>
<reference evidence="1" key="1">
    <citation type="submission" date="2018-06" db="EMBL/GenBank/DDBJ databases">
        <authorList>
            <person name="Zhirakovskaya E."/>
        </authorList>
    </citation>
    <scope>NUCLEOTIDE SEQUENCE</scope>
</reference>
<gene>
    <name evidence="1" type="ORF">MNBD_GAMMA18-241</name>
</gene>